<feature type="transmembrane region" description="Helical" evidence="7">
    <location>
        <begin position="293"/>
        <end position="311"/>
    </location>
</feature>
<sequence>MARLPRALAPLRHSAYRLLAVSMALSLLSAGLWAIAVVWQVVALGGGPAALSLVSGLSAGGMLASTLLGGALADRLPQRHILLAVSLVQAGSVGVVAALSLTGVVTLGELAAVALVGGIATGLYYPAYSAQVPALVPEGDLLAVNGLEGMVRPMLQNAAGPAAAGLLVAALSPGAALAATAVVSLLAAACLAALPATPARRAPLEEGAPRPGLLTDVREGFGYMARTPWLLATLLFAAFMLLAFMGPLEVLVPFAVRESGGGPTQHGYVLAAFGLGGAVGSLVVASRRLPRRYLTVMNLLWALGCVPIVVFGFGASLVVMVVAGAVMGAMFEAGMVIWGTLLQRRVPPALLGRVSSLDFFVSLSFMPLSMALAGTVSQVLGLTATFLVAGLAPPVLGLVAILAARLPADELAHPLDVPAREQEPEPVEEPAVLVEPVLDCV</sequence>
<feature type="transmembrane region" description="Helical" evidence="7">
    <location>
        <begin position="350"/>
        <end position="373"/>
    </location>
</feature>
<name>A0A853CGI7_9ACTN</name>
<dbReference type="Proteomes" id="UP000541969">
    <property type="component" value="Unassembled WGS sequence"/>
</dbReference>
<feature type="transmembrane region" description="Helical" evidence="7">
    <location>
        <begin position="317"/>
        <end position="338"/>
    </location>
</feature>
<feature type="transmembrane region" description="Helical" evidence="7">
    <location>
        <begin position="228"/>
        <end position="248"/>
    </location>
</feature>
<comment type="caution">
    <text evidence="8">The sequence shown here is derived from an EMBL/GenBank/DDBJ whole genome shotgun (WGS) entry which is preliminary data.</text>
</comment>
<feature type="transmembrane region" description="Helical" evidence="7">
    <location>
        <begin position="175"/>
        <end position="194"/>
    </location>
</feature>
<evidence type="ECO:0000256" key="1">
    <source>
        <dbReference type="ARBA" id="ARBA00004651"/>
    </source>
</evidence>
<feature type="transmembrane region" description="Helical" evidence="7">
    <location>
        <begin position="268"/>
        <end position="286"/>
    </location>
</feature>
<dbReference type="SUPFAM" id="SSF103473">
    <property type="entry name" value="MFS general substrate transporter"/>
    <property type="match status" value="1"/>
</dbReference>
<reference evidence="8 9" key="1">
    <citation type="submission" date="2020-07" db="EMBL/GenBank/DDBJ databases">
        <title>Sequencing the genomes of 1000 actinobacteria strains.</title>
        <authorList>
            <person name="Klenk H.-P."/>
        </authorList>
    </citation>
    <scope>NUCLEOTIDE SEQUENCE [LARGE SCALE GENOMIC DNA]</scope>
    <source>
        <strain evidence="8 9">DSM 104001</strain>
    </source>
</reference>
<keyword evidence="4 7" id="KW-0812">Transmembrane</keyword>
<keyword evidence="2" id="KW-0813">Transport</keyword>
<protein>
    <submittedName>
        <fullName evidence="8">MFS family permease</fullName>
    </submittedName>
</protein>
<evidence type="ECO:0000256" key="7">
    <source>
        <dbReference type="SAM" id="Phobius"/>
    </source>
</evidence>
<keyword evidence="3" id="KW-1003">Cell membrane</keyword>
<keyword evidence="6 7" id="KW-0472">Membrane</keyword>
<evidence type="ECO:0000256" key="3">
    <source>
        <dbReference type="ARBA" id="ARBA00022475"/>
    </source>
</evidence>
<evidence type="ECO:0000256" key="5">
    <source>
        <dbReference type="ARBA" id="ARBA00022989"/>
    </source>
</evidence>
<feature type="transmembrane region" description="Helical" evidence="7">
    <location>
        <begin position="81"/>
        <end position="101"/>
    </location>
</feature>
<evidence type="ECO:0000313" key="9">
    <source>
        <dbReference type="Proteomes" id="UP000541969"/>
    </source>
</evidence>
<evidence type="ECO:0000256" key="6">
    <source>
        <dbReference type="ARBA" id="ARBA00023136"/>
    </source>
</evidence>
<dbReference type="GO" id="GO:0005886">
    <property type="term" value="C:plasma membrane"/>
    <property type="evidence" value="ECO:0007669"/>
    <property type="project" value="UniProtKB-SubCell"/>
</dbReference>
<dbReference type="InterPro" id="IPR036259">
    <property type="entry name" value="MFS_trans_sf"/>
</dbReference>
<organism evidence="8 9">
    <name type="scientific">Petropleomorpha daqingensis</name>
    <dbReference type="NCBI Taxonomy" id="2026353"/>
    <lineage>
        <taxon>Bacteria</taxon>
        <taxon>Bacillati</taxon>
        <taxon>Actinomycetota</taxon>
        <taxon>Actinomycetes</taxon>
        <taxon>Geodermatophilales</taxon>
        <taxon>Geodermatophilaceae</taxon>
        <taxon>Petropleomorpha</taxon>
    </lineage>
</organism>
<dbReference type="PANTHER" id="PTHR23513:SF11">
    <property type="entry name" value="STAPHYLOFERRIN A TRANSPORTER"/>
    <property type="match status" value="1"/>
</dbReference>
<dbReference type="AlphaFoldDB" id="A0A853CGI7"/>
<accession>A0A853CGI7</accession>
<feature type="transmembrane region" description="Helical" evidence="7">
    <location>
        <begin position="50"/>
        <end position="69"/>
    </location>
</feature>
<proteinExistence type="predicted"/>
<dbReference type="EMBL" id="JACBZT010000001">
    <property type="protein sequence ID" value="NYJ05183.1"/>
    <property type="molecule type" value="Genomic_DNA"/>
</dbReference>
<gene>
    <name evidence="8" type="ORF">GGQ55_001461</name>
</gene>
<comment type="subcellular location">
    <subcellularLocation>
        <location evidence="1">Cell membrane</location>
        <topology evidence="1">Multi-pass membrane protein</topology>
    </subcellularLocation>
</comment>
<feature type="transmembrane region" description="Helical" evidence="7">
    <location>
        <begin position="379"/>
        <end position="404"/>
    </location>
</feature>
<evidence type="ECO:0000313" key="8">
    <source>
        <dbReference type="EMBL" id="NYJ05183.1"/>
    </source>
</evidence>
<keyword evidence="9" id="KW-1185">Reference proteome</keyword>
<dbReference type="Gene3D" id="1.20.1250.20">
    <property type="entry name" value="MFS general substrate transporter like domains"/>
    <property type="match status" value="1"/>
</dbReference>
<dbReference type="RefSeq" id="WP_179715802.1">
    <property type="nucleotide sequence ID" value="NZ_JACBZT010000001.1"/>
</dbReference>
<evidence type="ECO:0000256" key="4">
    <source>
        <dbReference type="ARBA" id="ARBA00022692"/>
    </source>
</evidence>
<evidence type="ECO:0000256" key="2">
    <source>
        <dbReference type="ARBA" id="ARBA00022448"/>
    </source>
</evidence>
<keyword evidence="5 7" id="KW-1133">Transmembrane helix</keyword>
<dbReference type="PANTHER" id="PTHR23513">
    <property type="entry name" value="INTEGRAL MEMBRANE EFFLUX PROTEIN-RELATED"/>
    <property type="match status" value="1"/>
</dbReference>
<dbReference type="Pfam" id="PF05977">
    <property type="entry name" value="MFS_3"/>
    <property type="match status" value="1"/>
</dbReference>
<dbReference type="CDD" id="cd06173">
    <property type="entry name" value="MFS_MefA_like"/>
    <property type="match status" value="1"/>
</dbReference>
<dbReference type="InterPro" id="IPR010290">
    <property type="entry name" value="TM_effector"/>
</dbReference>